<dbReference type="UniPathway" id="UPA00060">
    <property type="reaction ID" value="UER00141"/>
</dbReference>
<feature type="binding site" evidence="9">
    <location>
        <position position="150"/>
    </location>
    <ligand>
        <name>4-amino-2-methyl-5-(diphosphooxymethyl)pyrimidine</name>
        <dbReference type="ChEBI" id="CHEBI:57841"/>
    </ligand>
</feature>
<dbReference type="Pfam" id="PF02581">
    <property type="entry name" value="TMP-TENI"/>
    <property type="match status" value="1"/>
</dbReference>
<dbReference type="GO" id="GO:0005737">
    <property type="term" value="C:cytoplasm"/>
    <property type="evidence" value="ECO:0007669"/>
    <property type="project" value="TreeGrafter"/>
</dbReference>
<dbReference type="RefSeq" id="WP_054971243.1">
    <property type="nucleotide sequence ID" value="NZ_LJCO01000096.1"/>
</dbReference>
<evidence type="ECO:0000256" key="4">
    <source>
        <dbReference type="ARBA" id="ARBA00022842"/>
    </source>
</evidence>
<proteinExistence type="inferred from homology"/>
<dbReference type="PANTHER" id="PTHR20857:SF15">
    <property type="entry name" value="THIAMINE-PHOSPHATE SYNTHASE"/>
    <property type="match status" value="1"/>
</dbReference>
<name>A0A0P9C6V5_9BACL</name>
<keyword evidence="2 9" id="KW-0808">Transferase</keyword>
<feature type="binding site" evidence="9">
    <location>
        <position position="121"/>
    </location>
    <ligand>
        <name>4-amino-2-methyl-5-(diphosphooxymethyl)pyrimidine</name>
        <dbReference type="ChEBI" id="CHEBI:57841"/>
    </ligand>
</feature>
<dbReference type="CDD" id="cd00564">
    <property type="entry name" value="TMP_TenI"/>
    <property type="match status" value="1"/>
</dbReference>
<dbReference type="AlphaFoldDB" id="A0A0P9C6V5"/>
<dbReference type="InterPro" id="IPR013785">
    <property type="entry name" value="Aldolase_TIM"/>
</dbReference>
<dbReference type="GO" id="GO:0004789">
    <property type="term" value="F:thiamine-phosphate diphosphorylase activity"/>
    <property type="evidence" value="ECO:0007669"/>
    <property type="project" value="UniProtKB-UniRule"/>
</dbReference>
<feature type="binding site" evidence="9">
    <location>
        <begin position="51"/>
        <end position="55"/>
    </location>
    <ligand>
        <name>4-amino-2-methyl-5-(diphosphooxymethyl)pyrimidine</name>
        <dbReference type="ChEBI" id="CHEBI:57841"/>
    </ligand>
</feature>
<dbReference type="STRING" id="471514.AN477_21570"/>
<evidence type="ECO:0000256" key="6">
    <source>
        <dbReference type="ARBA" id="ARBA00047334"/>
    </source>
</evidence>
<keyword evidence="3 9" id="KW-0479">Metal-binding</keyword>
<feature type="binding site" evidence="9">
    <location>
        <position position="83"/>
    </location>
    <ligand>
        <name>4-amino-2-methyl-5-(diphosphooxymethyl)pyrimidine</name>
        <dbReference type="ChEBI" id="CHEBI:57841"/>
    </ligand>
</feature>
<dbReference type="PANTHER" id="PTHR20857">
    <property type="entry name" value="THIAMINE-PHOSPHATE PYROPHOSPHORYLASE"/>
    <property type="match status" value="1"/>
</dbReference>
<feature type="binding site" evidence="9">
    <location>
        <position position="103"/>
    </location>
    <ligand>
        <name>Mg(2+)</name>
        <dbReference type="ChEBI" id="CHEBI:18420"/>
    </ligand>
</feature>
<dbReference type="GO" id="GO:0000287">
    <property type="term" value="F:magnesium ion binding"/>
    <property type="evidence" value="ECO:0007669"/>
    <property type="project" value="UniProtKB-UniRule"/>
</dbReference>
<evidence type="ECO:0000256" key="10">
    <source>
        <dbReference type="RuleBase" id="RU003826"/>
    </source>
</evidence>
<keyword evidence="5 9" id="KW-0784">Thiamine biosynthesis</keyword>
<evidence type="ECO:0000256" key="11">
    <source>
        <dbReference type="RuleBase" id="RU004253"/>
    </source>
</evidence>
<dbReference type="Gene3D" id="3.20.20.70">
    <property type="entry name" value="Aldolase class I"/>
    <property type="match status" value="1"/>
</dbReference>
<feature type="binding site" evidence="9">
    <location>
        <begin position="198"/>
        <end position="199"/>
    </location>
    <ligand>
        <name>2-[(2R,5Z)-2-carboxy-4-methylthiazol-5(2H)-ylidene]ethyl phosphate</name>
        <dbReference type="ChEBI" id="CHEBI:62899"/>
    </ligand>
</feature>
<evidence type="ECO:0000256" key="9">
    <source>
        <dbReference type="HAMAP-Rule" id="MF_00097"/>
    </source>
</evidence>
<comment type="catalytic activity">
    <reaction evidence="8 9 10">
        <text>2-[(2R,5Z)-2-carboxy-4-methylthiazol-5(2H)-ylidene]ethyl phosphate + 4-amino-2-methyl-5-(diphosphooxymethyl)pyrimidine + 2 H(+) = thiamine phosphate + CO2 + diphosphate</text>
        <dbReference type="Rhea" id="RHEA:47844"/>
        <dbReference type="ChEBI" id="CHEBI:15378"/>
        <dbReference type="ChEBI" id="CHEBI:16526"/>
        <dbReference type="ChEBI" id="CHEBI:33019"/>
        <dbReference type="ChEBI" id="CHEBI:37575"/>
        <dbReference type="ChEBI" id="CHEBI:57841"/>
        <dbReference type="ChEBI" id="CHEBI:62899"/>
        <dbReference type="EC" id="2.5.1.3"/>
    </reaction>
</comment>
<comment type="catalytic activity">
    <reaction evidence="6 9 10">
        <text>4-methyl-5-(2-phosphooxyethyl)-thiazole + 4-amino-2-methyl-5-(diphosphooxymethyl)pyrimidine + H(+) = thiamine phosphate + diphosphate</text>
        <dbReference type="Rhea" id="RHEA:22328"/>
        <dbReference type="ChEBI" id="CHEBI:15378"/>
        <dbReference type="ChEBI" id="CHEBI:33019"/>
        <dbReference type="ChEBI" id="CHEBI:37575"/>
        <dbReference type="ChEBI" id="CHEBI:57841"/>
        <dbReference type="ChEBI" id="CHEBI:58296"/>
        <dbReference type="EC" id="2.5.1.3"/>
    </reaction>
</comment>
<dbReference type="EC" id="2.5.1.3" evidence="9"/>
<evidence type="ECO:0000313" key="14">
    <source>
        <dbReference type="Proteomes" id="UP000050482"/>
    </source>
</evidence>
<dbReference type="FunFam" id="3.20.20.70:FF:000096">
    <property type="entry name" value="Thiamine-phosphate synthase"/>
    <property type="match status" value="1"/>
</dbReference>
<evidence type="ECO:0000259" key="12">
    <source>
        <dbReference type="Pfam" id="PF02581"/>
    </source>
</evidence>
<comment type="function">
    <text evidence="9">Condenses 4-methyl-5-(beta-hydroxyethyl)thiazole monophosphate (THZ-P) and 2-methyl-4-amino-5-hydroxymethyl pyrimidine pyrophosphate (HMP-PP) to form thiamine monophosphate (TMP).</text>
</comment>
<feature type="binding site" evidence="9">
    <location>
        <position position="84"/>
    </location>
    <ligand>
        <name>Mg(2+)</name>
        <dbReference type="ChEBI" id="CHEBI:18420"/>
    </ligand>
</feature>
<comment type="caution">
    <text evidence="13">The sequence shown here is derived from an EMBL/GenBank/DDBJ whole genome shotgun (WGS) entry which is preliminary data.</text>
</comment>
<protein>
    <recommendedName>
        <fullName evidence="9">Thiamine-phosphate synthase</fullName>
        <shortName evidence="9">TP synthase</shortName>
        <shortName evidence="9">TPS</shortName>
        <ecNumber evidence="9">2.5.1.3</ecNumber>
    </recommendedName>
    <alternativeName>
        <fullName evidence="9">Thiamine-phosphate pyrophosphorylase</fullName>
        <shortName evidence="9">TMP pyrophosphorylase</shortName>
        <shortName evidence="9">TMP-PPase</shortName>
    </alternativeName>
</protein>
<dbReference type="EMBL" id="LJCO01000096">
    <property type="protein sequence ID" value="KPV40875.1"/>
    <property type="molecule type" value="Genomic_DNA"/>
</dbReference>
<sequence length="223" mass="23994">MNRTEGTNSRVSPEQLAHKLSVYVVTDEREDVDEQLRVIEMALQGGATTIQLRRKREDGRALVEYGRRIRELAYRYNALYIVNDRVDIALLTDADGVHVGQSDISCQDVRRLVGDRIVGVSATTLDEARTAFEDGADYIGAGAIFTTQSKDDAVVCGLSGLEAMAKAVPQIPIVAIGGINLQNAPDVLSAGADGLAVVSAIMQAVDPTSASRGFHKLIRTSHS</sequence>
<dbReference type="InterPro" id="IPR034291">
    <property type="entry name" value="TMP_synthase"/>
</dbReference>
<evidence type="ECO:0000256" key="1">
    <source>
        <dbReference type="ARBA" id="ARBA00005165"/>
    </source>
</evidence>
<evidence type="ECO:0000256" key="8">
    <source>
        <dbReference type="ARBA" id="ARBA00047883"/>
    </source>
</evidence>
<dbReference type="InterPro" id="IPR022998">
    <property type="entry name" value="ThiamineP_synth_TenI"/>
</dbReference>
<dbReference type="HAMAP" id="MF_00097">
    <property type="entry name" value="TMP_synthase"/>
    <property type="match status" value="1"/>
</dbReference>
<feature type="binding site" evidence="9">
    <location>
        <begin position="147"/>
        <end position="149"/>
    </location>
    <ligand>
        <name>2-[(2R,5Z)-2-carboxy-4-methylthiazol-5(2H)-ylidene]ethyl phosphate</name>
        <dbReference type="ChEBI" id="CHEBI:62899"/>
    </ligand>
</feature>
<comment type="pathway">
    <text evidence="1 9 11">Cofactor biosynthesis; thiamine diphosphate biosynthesis; thiamine phosphate from 4-amino-2-methyl-5-diphosphomethylpyrimidine and 4-methyl-5-(2-phosphoethyl)-thiazole: step 1/1.</text>
</comment>
<dbReference type="OrthoDB" id="9812206at2"/>
<dbReference type="NCBIfam" id="TIGR00693">
    <property type="entry name" value="thiE"/>
    <property type="match status" value="1"/>
</dbReference>
<evidence type="ECO:0000256" key="2">
    <source>
        <dbReference type="ARBA" id="ARBA00022679"/>
    </source>
</evidence>
<dbReference type="GO" id="GO:0009228">
    <property type="term" value="P:thiamine biosynthetic process"/>
    <property type="evidence" value="ECO:0007669"/>
    <property type="project" value="UniProtKB-KW"/>
</dbReference>
<comment type="catalytic activity">
    <reaction evidence="7 9 10">
        <text>2-(2-carboxy-4-methylthiazol-5-yl)ethyl phosphate + 4-amino-2-methyl-5-(diphosphooxymethyl)pyrimidine + 2 H(+) = thiamine phosphate + CO2 + diphosphate</text>
        <dbReference type="Rhea" id="RHEA:47848"/>
        <dbReference type="ChEBI" id="CHEBI:15378"/>
        <dbReference type="ChEBI" id="CHEBI:16526"/>
        <dbReference type="ChEBI" id="CHEBI:33019"/>
        <dbReference type="ChEBI" id="CHEBI:37575"/>
        <dbReference type="ChEBI" id="CHEBI:57841"/>
        <dbReference type="ChEBI" id="CHEBI:62890"/>
        <dbReference type="EC" id="2.5.1.3"/>
    </reaction>
</comment>
<keyword evidence="4 9" id="KW-0460">Magnesium</keyword>
<comment type="similarity">
    <text evidence="9 10">Belongs to the thiamine-phosphate synthase family.</text>
</comment>
<reference evidence="13 14" key="1">
    <citation type="submission" date="2015-09" db="EMBL/GenBank/DDBJ databases">
        <title>Draft genome sequence of Alicyclobacillus ferrooxydans DSM 22381.</title>
        <authorList>
            <person name="Hemp J."/>
        </authorList>
    </citation>
    <scope>NUCLEOTIDE SEQUENCE [LARGE SCALE GENOMIC DNA]</scope>
    <source>
        <strain evidence="13 14">TC-34</strain>
    </source>
</reference>
<comment type="cofactor">
    <cofactor evidence="9">
        <name>Mg(2+)</name>
        <dbReference type="ChEBI" id="CHEBI:18420"/>
    </cofactor>
    <text evidence="9">Binds 1 Mg(2+) ion per subunit.</text>
</comment>
<feature type="binding site" evidence="9">
    <location>
        <position position="178"/>
    </location>
    <ligand>
        <name>2-[(2R,5Z)-2-carboxy-4-methylthiazol-5(2H)-ylidene]ethyl phosphate</name>
        <dbReference type="ChEBI" id="CHEBI:62899"/>
    </ligand>
</feature>
<dbReference type="PATRIC" id="fig|471514.4.peg.1821"/>
<evidence type="ECO:0000313" key="13">
    <source>
        <dbReference type="EMBL" id="KPV40875.1"/>
    </source>
</evidence>
<dbReference type="GO" id="GO:0009229">
    <property type="term" value="P:thiamine diphosphate biosynthetic process"/>
    <property type="evidence" value="ECO:0007669"/>
    <property type="project" value="UniProtKB-UniRule"/>
</dbReference>
<feature type="domain" description="Thiamine phosphate synthase/TenI" evidence="12">
    <location>
        <begin position="22"/>
        <end position="201"/>
    </location>
</feature>
<evidence type="ECO:0000256" key="5">
    <source>
        <dbReference type="ARBA" id="ARBA00022977"/>
    </source>
</evidence>
<evidence type="ECO:0000256" key="3">
    <source>
        <dbReference type="ARBA" id="ARBA00022723"/>
    </source>
</evidence>
<gene>
    <name evidence="9" type="primary">thiE</name>
    <name evidence="13" type="ORF">AN477_21570</name>
</gene>
<dbReference type="SUPFAM" id="SSF51391">
    <property type="entry name" value="Thiamin phosphate synthase"/>
    <property type="match status" value="1"/>
</dbReference>
<accession>A0A0P9C6V5</accession>
<organism evidence="13 14">
    <name type="scientific">Alicyclobacillus ferrooxydans</name>
    <dbReference type="NCBI Taxonomy" id="471514"/>
    <lineage>
        <taxon>Bacteria</taxon>
        <taxon>Bacillati</taxon>
        <taxon>Bacillota</taxon>
        <taxon>Bacilli</taxon>
        <taxon>Bacillales</taxon>
        <taxon>Alicyclobacillaceae</taxon>
        <taxon>Alicyclobacillus</taxon>
    </lineage>
</organism>
<dbReference type="InterPro" id="IPR036206">
    <property type="entry name" value="ThiamineP_synth_sf"/>
</dbReference>
<dbReference type="Proteomes" id="UP000050482">
    <property type="component" value="Unassembled WGS sequence"/>
</dbReference>
<keyword evidence="14" id="KW-1185">Reference proteome</keyword>
<evidence type="ECO:0000256" key="7">
    <source>
        <dbReference type="ARBA" id="ARBA00047851"/>
    </source>
</evidence>